<evidence type="ECO:0000256" key="3">
    <source>
        <dbReference type="ARBA" id="ARBA00022679"/>
    </source>
</evidence>
<evidence type="ECO:0000313" key="6">
    <source>
        <dbReference type="Ensembl" id="ENSPTEP00000003987.1"/>
    </source>
</evidence>
<dbReference type="Ensembl" id="ENSPTET00000006252.1">
    <property type="protein sequence ID" value="ENSPTEP00000003987.1"/>
    <property type="gene ID" value="ENSPTEG00000004717.1"/>
</dbReference>
<dbReference type="SUPFAM" id="SSF53335">
    <property type="entry name" value="S-adenosyl-L-methionine-dependent methyltransferases"/>
    <property type="match status" value="1"/>
</dbReference>
<keyword evidence="3" id="KW-0808">Transferase</keyword>
<dbReference type="Gene3D" id="3.40.50.150">
    <property type="entry name" value="Vaccinia Virus protein VP39"/>
    <property type="match status" value="1"/>
</dbReference>
<dbReference type="InterPro" id="IPR029063">
    <property type="entry name" value="SAM-dependent_MTases_sf"/>
</dbReference>
<reference evidence="6" key="1">
    <citation type="submission" date="2025-08" db="UniProtKB">
        <authorList>
            <consortium name="Ensembl"/>
        </authorList>
    </citation>
    <scope>IDENTIFICATION</scope>
</reference>
<organism evidence="6 7">
    <name type="scientific">Piliocolobus tephrosceles</name>
    <name type="common">Ugandan red Colobus</name>
    <dbReference type="NCBI Taxonomy" id="591936"/>
    <lineage>
        <taxon>Eukaryota</taxon>
        <taxon>Metazoa</taxon>
        <taxon>Chordata</taxon>
        <taxon>Craniata</taxon>
        <taxon>Vertebrata</taxon>
        <taxon>Euteleostomi</taxon>
        <taxon>Mammalia</taxon>
        <taxon>Eutheria</taxon>
        <taxon>Euarchontoglires</taxon>
        <taxon>Primates</taxon>
        <taxon>Haplorrhini</taxon>
        <taxon>Catarrhini</taxon>
        <taxon>Cercopithecidae</taxon>
        <taxon>Colobinae</taxon>
        <taxon>Piliocolobus</taxon>
    </lineage>
</organism>
<dbReference type="GO" id="GO:0003676">
    <property type="term" value="F:nucleic acid binding"/>
    <property type="evidence" value="ECO:0007669"/>
    <property type="project" value="InterPro"/>
</dbReference>
<dbReference type="NCBIfam" id="TIGR00537">
    <property type="entry name" value="hemK_rel_arch"/>
    <property type="match status" value="1"/>
</dbReference>
<proteinExistence type="inferred from homology"/>
<dbReference type="PANTHER" id="PTHR45875:SF1">
    <property type="entry name" value="METHYLTRANSFERASE N6AMT1"/>
    <property type="match status" value="1"/>
</dbReference>
<dbReference type="CDD" id="cd02440">
    <property type="entry name" value="AdoMet_MTases"/>
    <property type="match status" value="1"/>
</dbReference>
<keyword evidence="4" id="KW-0949">S-adenosyl-L-methionine</keyword>
<feature type="domain" description="Methyltransferase small" evidence="5">
    <location>
        <begin position="47"/>
        <end position="142"/>
    </location>
</feature>
<evidence type="ECO:0000256" key="4">
    <source>
        <dbReference type="ARBA" id="ARBA00022691"/>
    </source>
</evidence>
<dbReference type="AlphaFoldDB" id="A0A8C9LI39"/>
<dbReference type="GO" id="GO:0032259">
    <property type="term" value="P:methylation"/>
    <property type="evidence" value="ECO:0007669"/>
    <property type="project" value="UniProtKB-KW"/>
</dbReference>
<dbReference type="Pfam" id="PF05175">
    <property type="entry name" value="MTS"/>
    <property type="match status" value="1"/>
</dbReference>
<dbReference type="GO" id="GO:0008276">
    <property type="term" value="F:protein methyltransferase activity"/>
    <property type="evidence" value="ECO:0007669"/>
    <property type="project" value="TreeGrafter"/>
</dbReference>
<evidence type="ECO:0000256" key="1">
    <source>
        <dbReference type="ARBA" id="ARBA00006149"/>
    </source>
</evidence>
<sequence>MISSSEFKINFDFIYNDEEVKKNVYLPSSDTFTFIDALENEIDNIPSDVNMVLEMGTGSGYLILSLYELLKRKNKNVDIFYCVDINKSACNCVKNVLRKNNILNVEIINNDLFNNIRKCEQFDLIVFNPPYVPTEQDEMNTTNIVASYAGGKYGREIIFKFLLNVYAYLNKSGVIYILLEKNNKPHEIMNHTHITEKFLCSLLKKKKTLNETIFIYKLKKKVS</sequence>
<dbReference type="PRINTS" id="PR00507">
    <property type="entry name" value="N12N6MTFRASE"/>
</dbReference>
<dbReference type="PROSITE" id="PS00092">
    <property type="entry name" value="N6_MTASE"/>
    <property type="match status" value="1"/>
</dbReference>
<protein>
    <recommendedName>
        <fullName evidence="5">Methyltransferase small domain-containing protein</fullName>
    </recommendedName>
</protein>
<evidence type="ECO:0000313" key="7">
    <source>
        <dbReference type="Proteomes" id="UP000694416"/>
    </source>
</evidence>
<dbReference type="PANTHER" id="PTHR45875">
    <property type="entry name" value="METHYLTRANSFERASE N6AMT1"/>
    <property type="match status" value="1"/>
</dbReference>
<keyword evidence="7" id="KW-1185">Reference proteome</keyword>
<dbReference type="Proteomes" id="UP000694416">
    <property type="component" value="Unplaced"/>
</dbReference>
<accession>A0A8C9LI39</accession>
<reference evidence="6" key="2">
    <citation type="submission" date="2025-09" db="UniProtKB">
        <authorList>
            <consortium name="Ensembl"/>
        </authorList>
    </citation>
    <scope>IDENTIFICATION</scope>
</reference>
<dbReference type="InterPro" id="IPR007848">
    <property type="entry name" value="Small_mtfrase_dom"/>
</dbReference>
<dbReference type="InterPro" id="IPR002052">
    <property type="entry name" value="DNA_methylase_N6_adenine_CS"/>
</dbReference>
<dbReference type="GO" id="GO:0008757">
    <property type="term" value="F:S-adenosylmethionine-dependent methyltransferase activity"/>
    <property type="evidence" value="ECO:0007669"/>
    <property type="project" value="TreeGrafter"/>
</dbReference>
<keyword evidence="2" id="KW-0489">Methyltransferase</keyword>
<evidence type="ECO:0000256" key="2">
    <source>
        <dbReference type="ARBA" id="ARBA00022603"/>
    </source>
</evidence>
<dbReference type="InterPro" id="IPR004557">
    <property type="entry name" value="PrmC-related"/>
</dbReference>
<evidence type="ECO:0000259" key="5">
    <source>
        <dbReference type="Pfam" id="PF05175"/>
    </source>
</evidence>
<dbReference type="InterPro" id="IPR052190">
    <property type="entry name" value="Euk-Arch_PrmC-MTase"/>
</dbReference>
<dbReference type="GO" id="GO:0035657">
    <property type="term" value="C:eRF1 methyltransferase complex"/>
    <property type="evidence" value="ECO:0007669"/>
    <property type="project" value="TreeGrafter"/>
</dbReference>
<name>A0A8C9LI39_9PRIM</name>
<comment type="similarity">
    <text evidence="1">Belongs to the eukaryotic/archaeal PrmC-related family.</text>
</comment>